<dbReference type="GO" id="GO:0008270">
    <property type="term" value="F:zinc ion binding"/>
    <property type="evidence" value="ECO:0007669"/>
    <property type="project" value="UniProtKB-KW"/>
</dbReference>
<feature type="coiled-coil region" evidence="5">
    <location>
        <begin position="106"/>
        <end position="140"/>
    </location>
</feature>
<dbReference type="InterPro" id="IPR051051">
    <property type="entry name" value="E3_ubiq-ligase_TRIM/RNF"/>
</dbReference>
<keyword evidence="8" id="KW-1185">Reference proteome</keyword>
<evidence type="ECO:0000313" key="8">
    <source>
        <dbReference type="Proteomes" id="UP001479290"/>
    </source>
</evidence>
<evidence type="ECO:0000256" key="2">
    <source>
        <dbReference type="ARBA" id="ARBA00022771"/>
    </source>
</evidence>
<keyword evidence="5" id="KW-0175">Coiled coil</keyword>
<keyword evidence="2 4" id="KW-0863">Zinc-finger</keyword>
<dbReference type="Pfam" id="PF00643">
    <property type="entry name" value="zf-B_box"/>
    <property type="match status" value="1"/>
</dbReference>
<evidence type="ECO:0000256" key="1">
    <source>
        <dbReference type="ARBA" id="ARBA00022723"/>
    </source>
</evidence>
<evidence type="ECO:0000256" key="3">
    <source>
        <dbReference type="ARBA" id="ARBA00022833"/>
    </source>
</evidence>
<keyword evidence="1" id="KW-0479">Metal-binding</keyword>
<accession>A0AAW2ACS0</accession>
<dbReference type="InterPro" id="IPR013320">
    <property type="entry name" value="ConA-like_dom_sf"/>
</dbReference>
<dbReference type="CDD" id="cd19769">
    <property type="entry name" value="Bbox2_TRIM16-like"/>
    <property type="match status" value="1"/>
</dbReference>
<dbReference type="Proteomes" id="UP001479290">
    <property type="component" value="Unassembled WGS sequence"/>
</dbReference>
<evidence type="ECO:0000259" key="6">
    <source>
        <dbReference type="PROSITE" id="PS50119"/>
    </source>
</evidence>
<dbReference type="Gene3D" id="2.60.120.920">
    <property type="match status" value="1"/>
</dbReference>
<dbReference type="Gene3D" id="4.10.830.40">
    <property type="match status" value="1"/>
</dbReference>
<evidence type="ECO:0000256" key="5">
    <source>
        <dbReference type="SAM" id="Coils"/>
    </source>
</evidence>
<protein>
    <recommendedName>
        <fullName evidence="6">B box-type domain-containing protein</fullName>
    </recommendedName>
</protein>
<gene>
    <name evidence="7" type="ORF">ABG768_024812</name>
</gene>
<keyword evidence="3" id="KW-0862">Zinc</keyword>
<dbReference type="PANTHER" id="PTHR25465">
    <property type="entry name" value="B-BOX DOMAIN CONTAINING"/>
    <property type="match status" value="1"/>
</dbReference>
<evidence type="ECO:0000256" key="4">
    <source>
        <dbReference type="PROSITE-ProRule" id="PRU00024"/>
    </source>
</evidence>
<dbReference type="Gene3D" id="3.30.160.60">
    <property type="entry name" value="Classic Zinc Finger"/>
    <property type="match status" value="1"/>
</dbReference>
<dbReference type="InterPro" id="IPR000315">
    <property type="entry name" value="Znf_B-box"/>
</dbReference>
<dbReference type="AlphaFoldDB" id="A0AAW2ACS0"/>
<dbReference type="InterPro" id="IPR043136">
    <property type="entry name" value="B30.2/SPRY_sf"/>
</dbReference>
<proteinExistence type="predicted"/>
<feature type="domain" description="B box-type" evidence="6">
    <location>
        <begin position="68"/>
        <end position="109"/>
    </location>
</feature>
<name>A0AAW2ACS0_CULAL</name>
<dbReference type="EMBL" id="JAWDJR010000007">
    <property type="protein sequence ID" value="KAK9971446.1"/>
    <property type="molecule type" value="Genomic_DNA"/>
</dbReference>
<evidence type="ECO:0000313" key="7">
    <source>
        <dbReference type="EMBL" id="KAK9971446.1"/>
    </source>
</evidence>
<dbReference type="SUPFAM" id="SSF49899">
    <property type="entry name" value="Concanavalin A-like lectins/glucanases"/>
    <property type="match status" value="1"/>
</dbReference>
<dbReference type="PROSITE" id="PS50119">
    <property type="entry name" value="ZF_BBOX"/>
    <property type="match status" value="1"/>
</dbReference>
<sequence length="503" mass="57497">MSATTEVPKEPFFVSCDLCVEVKTRALKTCLKCEISMCAQHLQTHLTTPVLLQTHPLTNPVKSGSSSQVASKCTAHGKLLEYYCLDDHVLVCMSCAIEEGHRLHNMKTLQTAYLELVDQLKKELEELAQRQNQAKELERWHKDQKQALEDCVRQLETGLALKDLVFTNLQTSVSARVGTIQTAQQAISSALKEEDNFSFLQKFASVQKAIMDARIVDLKQGLESGPDRSRLIENIIKNGQMIKKQEVKLQEKLLAFADPEYYPFTQNEANTVSELTFDPQTLGLGMTLSKDLKTLCISSSATKLECFRNHTVRFLQHVQTGSLRWFLQLSEHFDWTIGLCDSSASNGNYREVYGLKKNNNSLFFFESSYEEQRIRSELHPPNRRDMQYSARTVTEYGSYVFEQDQETHISPKKTVPHEFQATSPWKIEVTWDSTSQLLTFYSRNKPTKGVLLCKLKTNNFSNRLYPFFTLENSTLQTRTNTRRENVCTATGNSYTEILCVLKQ</sequence>
<organism evidence="7 8">
    <name type="scientific">Culter alburnus</name>
    <name type="common">Topmouth culter</name>
    <dbReference type="NCBI Taxonomy" id="194366"/>
    <lineage>
        <taxon>Eukaryota</taxon>
        <taxon>Metazoa</taxon>
        <taxon>Chordata</taxon>
        <taxon>Craniata</taxon>
        <taxon>Vertebrata</taxon>
        <taxon>Euteleostomi</taxon>
        <taxon>Actinopterygii</taxon>
        <taxon>Neopterygii</taxon>
        <taxon>Teleostei</taxon>
        <taxon>Ostariophysi</taxon>
        <taxon>Cypriniformes</taxon>
        <taxon>Xenocyprididae</taxon>
        <taxon>Xenocypridinae</taxon>
        <taxon>Culter</taxon>
    </lineage>
</organism>
<dbReference type="PANTHER" id="PTHR25465:SF14">
    <property type="entry name" value="E3 UBIQUITIN-PROTEIN LIGASE TRIM65"/>
    <property type="match status" value="1"/>
</dbReference>
<reference evidence="7 8" key="1">
    <citation type="submission" date="2024-05" db="EMBL/GenBank/DDBJ databases">
        <title>A high-quality chromosomal-level genome assembly of Topmouth culter (Culter alburnus).</title>
        <authorList>
            <person name="Zhao H."/>
        </authorList>
    </citation>
    <scope>NUCLEOTIDE SEQUENCE [LARGE SCALE GENOMIC DNA]</scope>
    <source>
        <strain evidence="7">CATC2023</strain>
        <tissue evidence="7">Muscle</tissue>
    </source>
</reference>
<dbReference type="SUPFAM" id="SSF57845">
    <property type="entry name" value="B-box zinc-binding domain"/>
    <property type="match status" value="1"/>
</dbReference>
<comment type="caution">
    <text evidence="7">The sequence shown here is derived from an EMBL/GenBank/DDBJ whole genome shotgun (WGS) entry which is preliminary data.</text>
</comment>